<organism evidence="2 3">
    <name type="scientific">Dreissena polymorpha</name>
    <name type="common">Zebra mussel</name>
    <name type="synonym">Mytilus polymorpha</name>
    <dbReference type="NCBI Taxonomy" id="45954"/>
    <lineage>
        <taxon>Eukaryota</taxon>
        <taxon>Metazoa</taxon>
        <taxon>Spiralia</taxon>
        <taxon>Lophotrochozoa</taxon>
        <taxon>Mollusca</taxon>
        <taxon>Bivalvia</taxon>
        <taxon>Autobranchia</taxon>
        <taxon>Heteroconchia</taxon>
        <taxon>Euheterodonta</taxon>
        <taxon>Imparidentia</taxon>
        <taxon>Neoheterodontei</taxon>
        <taxon>Myida</taxon>
        <taxon>Dreissenoidea</taxon>
        <taxon>Dreissenidae</taxon>
        <taxon>Dreissena</taxon>
    </lineage>
</organism>
<sequence>MVVPGWAVIVSVKFAGETGPPVATAKQGSGDPATRLLIDADSTAPITTATARSIKDAGDIDDITNNDDDDGHDKDDDDYSAVMVKMLVQIKDNYGEWC</sequence>
<keyword evidence="3" id="KW-1185">Reference proteome</keyword>
<protein>
    <submittedName>
        <fullName evidence="2">Uncharacterized protein</fullName>
    </submittedName>
</protein>
<dbReference type="AlphaFoldDB" id="A0A9D3YWE8"/>
<comment type="caution">
    <text evidence="2">The sequence shown here is derived from an EMBL/GenBank/DDBJ whole genome shotgun (WGS) entry which is preliminary data.</text>
</comment>
<accession>A0A9D3YWE8</accession>
<dbReference type="Proteomes" id="UP000828390">
    <property type="component" value="Unassembled WGS sequence"/>
</dbReference>
<evidence type="ECO:0000313" key="3">
    <source>
        <dbReference type="Proteomes" id="UP000828390"/>
    </source>
</evidence>
<feature type="region of interest" description="Disordered" evidence="1">
    <location>
        <begin position="55"/>
        <end position="76"/>
    </location>
</feature>
<reference evidence="2" key="1">
    <citation type="journal article" date="2019" name="bioRxiv">
        <title>The Genome of the Zebra Mussel, Dreissena polymorpha: A Resource for Invasive Species Research.</title>
        <authorList>
            <person name="McCartney M.A."/>
            <person name="Auch B."/>
            <person name="Kono T."/>
            <person name="Mallez S."/>
            <person name="Zhang Y."/>
            <person name="Obille A."/>
            <person name="Becker A."/>
            <person name="Abrahante J.E."/>
            <person name="Garbe J."/>
            <person name="Badalamenti J.P."/>
            <person name="Herman A."/>
            <person name="Mangelson H."/>
            <person name="Liachko I."/>
            <person name="Sullivan S."/>
            <person name="Sone E.D."/>
            <person name="Koren S."/>
            <person name="Silverstein K.A.T."/>
            <person name="Beckman K.B."/>
            <person name="Gohl D.M."/>
        </authorList>
    </citation>
    <scope>NUCLEOTIDE SEQUENCE</scope>
    <source>
        <strain evidence="2">Duluth1</strain>
        <tissue evidence="2">Whole animal</tissue>
    </source>
</reference>
<name>A0A9D3YWE8_DREPO</name>
<proteinExistence type="predicted"/>
<evidence type="ECO:0000256" key="1">
    <source>
        <dbReference type="SAM" id="MobiDB-lite"/>
    </source>
</evidence>
<evidence type="ECO:0000313" key="2">
    <source>
        <dbReference type="EMBL" id="KAH3707094.1"/>
    </source>
</evidence>
<dbReference type="EMBL" id="JAIWYP010000014">
    <property type="protein sequence ID" value="KAH3707094.1"/>
    <property type="molecule type" value="Genomic_DNA"/>
</dbReference>
<feature type="compositionally biased region" description="Acidic residues" evidence="1">
    <location>
        <begin position="59"/>
        <end position="76"/>
    </location>
</feature>
<gene>
    <name evidence="2" type="ORF">DPMN_066490</name>
</gene>
<reference evidence="2" key="2">
    <citation type="submission" date="2020-11" db="EMBL/GenBank/DDBJ databases">
        <authorList>
            <person name="McCartney M.A."/>
            <person name="Auch B."/>
            <person name="Kono T."/>
            <person name="Mallez S."/>
            <person name="Becker A."/>
            <person name="Gohl D.M."/>
            <person name="Silverstein K.A.T."/>
            <person name="Koren S."/>
            <person name="Bechman K.B."/>
            <person name="Herman A."/>
            <person name="Abrahante J.E."/>
            <person name="Garbe J."/>
        </authorList>
    </citation>
    <scope>NUCLEOTIDE SEQUENCE</scope>
    <source>
        <strain evidence="2">Duluth1</strain>
        <tissue evidence="2">Whole animal</tissue>
    </source>
</reference>